<proteinExistence type="predicted"/>
<dbReference type="RefSeq" id="WP_200982018.1">
    <property type="nucleotide sequence ID" value="NZ_CP064654.1"/>
</dbReference>
<accession>A0A7S8F4F2</accession>
<dbReference type="AlphaFoldDB" id="A0A7S8F4F2"/>
<dbReference type="KEGG" id="qso:IRL76_00005"/>
<sequence>MAVYTNDDGISLVDLTTLIDDTDIDATVNGAYFTIEALESSSGTGLIQSFVRLQQSGDEDGYNTSGRPINDPDVNTSLQFTHNLLLADVPIVMIDGVPHYEFLLDINQTNANPLISLDELQLYTSSTASLTSGVETAAFQNATDLVYDLDGAGDTSILLNYELQSGSGAADMYFYVPVSDFTGDPATTYVYLFSSFGELGALDATDEDGTGDIPDALYGSYATNDGFEEWAVSRTISGPTIDGYKWEDSNGNGVWDQGEQALSGWKFDYSYTIGNGSNAVTYNGTAVTDANGRYIIPIVSSNQAYTITITEQVQDGWINTYDGDATVNGSTQVVIGRNLTNLPDGDPLTTERMNFGNFEKFDISGTKYTDITGDGLSEDDTGLGG</sequence>
<evidence type="ECO:0000313" key="1">
    <source>
        <dbReference type="EMBL" id="QPC99014.1"/>
    </source>
</evidence>
<organism evidence="1 2">
    <name type="scientific">Qipengyuania soli</name>
    <dbReference type="NCBI Taxonomy" id="2782568"/>
    <lineage>
        <taxon>Bacteria</taxon>
        <taxon>Pseudomonadati</taxon>
        <taxon>Pseudomonadota</taxon>
        <taxon>Alphaproteobacteria</taxon>
        <taxon>Sphingomonadales</taxon>
        <taxon>Erythrobacteraceae</taxon>
        <taxon>Qipengyuania</taxon>
    </lineage>
</organism>
<dbReference type="InterPro" id="IPR013783">
    <property type="entry name" value="Ig-like_fold"/>
</dbReference>
<dbReference type="Gene3D" id="2.60.40.10">
    <property type="entry name" value="Immunoglobulins"/>
    <property type="match status" value="1"/>
</dbReference>
<evidence type="ECO:0008006" key="3">
    <source>
        <dbReference type="Google" id="ProtNLM"/>
    </source>
</evidence>
<protein>
    <recommendedName>
        <fullName evidence="3">SD-repeat containing protein B domain-containing protein</fullName>
    </recommendedName>
</protein>
<dbReference type="SUPFAM" id="SSF117074">
    <property type="entry name" value="Hypothetical protein PA1324"/>
    <property type="match status" value="1"/>
</dbReference>
<evidence type="ECO:0000313" key="2">
    <source>
        <dbReference type="Proteomes" id="UP000594459"/>
    </source>
</evidence>
<keyword evidence="2" id="KW-1185">Reference proteome</keyword>
<dbReference type="Proteomes" id="UP000594459">
    <property type="component" value="Chromosome"/>
</dbReference>
<name>A0A7S8F4F2_9SPHN</name>
<dbReference type="EMBL" id="CP064654">
    <property type="protein sequence ID" value="QPC99014.1"/>
    <property type="molecule type" value="Genomic_DNA"/>
</dbReference>
<gene>
    <name evidence="1" type="ORF">IRL76_00005</name>
</gene>
<feature type="non-terminal residue" evidence="1">
    <location>
        <position position="385"/>
    </location>
</feature>
<reference evidence="1 2" key="1">
    <citation type="submission" date="2020-11" db="EMBL/GenBank/DDBJ databases">
        <title>The genome sequence of Erythrobacter sp. 6D36.</title>
        <authorList>
            <person name="Liu Y."/>
        </authorList>
    </citation>
    <scope>NUCLEOTIDE SEQUENCE [LARGE SCALE GENOMIC DNA]</scope>
    <source>
        <strain evidence="1 2">6D36</strain>
    </source>
</reference>